<name>A0A132TPR3_9BACL</name>
<dbReference type="Proteomes" id="UP000070475">
    <property type="component" value="Unassembled WGS sequence"/>
</dbReference>
<keyword evidence="4" id="KW-0051">Antiviral defense</keyword>
<dbReference type="GO" id="GO:0051607">
    <property type="term" value="P:defense response to virus"/>
    <property type="evidence" value="ECO:0007669"/>
    <property type="project" value="UniProtKB-KW"/>
</dbReference>
<sequence>MKSAAHTYAEKAIQSIRSVEADPDCNNKDYGRLCLLFPSMVQVNGLRLTVAFFQSKGKSQKTLHQRYLQDLAATVGSAAWETGLSTNDMMDYRDLTRHVLQAAVWFKRYAEAILKVEAADGLDS</sequence>
<dbReference type="Pfam" id="PF09701">
    <property type="entry name" value="Cas_Cmr5"/>
    <property type="match status" value="1"/>
</dbReference>
<dbReference type="NCBIfam" id="TIGR01881">
    <property type="entry name" value="cas_Cmr5"/>
    <property type="match status" value="1"/>
</dbReference>
<proteinExistence type="inferred from homology"/>
<dbReference type="RefSeq" id="WP_060862261.1">
    <property type="nucleotide sequence ID" value="NZ_LIRB01000142.1"/>
</dbReference>
<organism evidence="6 7">
    <name type="scientific">Paenibacillus riograndensis</name>
    <dbReference type="NCBI Taxonomy" id="483937"/>
    <lineage>
        <taxon>Bacteria</taxon>
        <taxon>Bacillati</taxon>
        <taxon>Bacillota</taxon>
        <taxon>Bacilli</taxon>
        <taxon>Bacillales</taxon>
        <taxon>Paenibacillaceae</taxon>
        <taxon>Paenibacillus</taxon>
        <taxon>Paenibacillus sonchi group</taxon>
    </lineage>
</organism>
<gene>
    <name evidence="6" type="ORF">AMQ84_22990</name>
</gene>
<evidence type="ECO:0000256" key="4">
    <source>
        <dbReference type="ARBA" id="ARBA00023118"/>
    </source>
</evidence>
<keyword evidence="7" id="KW-1185">Reference proteome</keyword>
<dbReference type="InterPro" id="IPR023101">
    <property type="entry name" value="AF1862-like_dom_sf"/>
</dbReference>
<evidence type="ECO:0000256" key="3">
    <source>
        <dbReference type="ARBA" id="ARBA00022490"/>
    </source>
</evidence>
<dbReference type="SUPFAM" id="SSF158568">
    <property type="entry name" value="AF1862-like"/>
    <property type="match status" value="1"/>
</dbReference>
<comment type="subcellular location">
    <subcellularLocation>
        <location evidence="1">Cytoplasm</location>
    </subcellularLocation>
</comment>
<dbReference type="OrthoDB" id="32929at2"/>
<evidence type="ECO:0000256" key="1">
    <source>
        <dbReference type="ARBA" id="ARBA00004496"/>
    </source>
</evidence>
<reference evidence="6 7" key="1">
    <citation type="submission" date="2015-08" db="EMBL/GenBank/DDBJ databases">
        <title>Genomes of Paenibacillus riograndensis.</title>
        <authorList>
            <person name="Sant'Anna F.H."/>
            <person name="Souza R."/>
            <person name="Ambrosini A."/>
            <person name="Bach E."/>
            <person name="Fernandes G."/>
            <person name="Balsanelli E."/>
            <person name="Baura V.A."/>
            <person name="Pedrosa F.O."/>
            <person name="Souza E.M."/>
            <person name="Passaglia L."/>
        </authorList>
    </citation>
    <scope>NUCLEOTIDE SEQUENCE [LARGE SCALE GENOMIC DNA]</scope>
    <source>
        <strain evidence="6 7">CAS34</strain>
    </source>
</reference>
<dbReference type="EMBL" id="LIRB01000142">
    <property type="protein sequence ID" value="KWX73368.1"/>
    <property type="molecule type" value="Genomic_DNA"/>
</dbReference>
<comment type="similarity">
    <text evidence="2">Belongs to the CRISPR system Cmr5 family.</text>
</comment>
<accession>A0A132TPR3</accession>
<dbReference type="Gene3D" id="1.10.520.30">
    <property type="entry name" value="AF1862-like domain"/>
    <property type="match status" value="1"/>
</dbReference>
<comment type="caution">
    <text evidence="6">The sequence shown here is derived from an EMBL/GenBank/DDBJ whole genome shotgun (WGS) entry which is preliminary data.</text>
</comment>
<dbReference type="GO" id="GO:0005737">
    <property type="term" value="C:cytoplasm"/>
    <property type="evidence" value="ECO:0007669"/>
    <property type="project" value="UniProtKB-SubCell"/>
</dbReference>
<evidence type="ECO:0000256" key="2">
    <source>
        <dbReference type="ARBA" id="ARBA00006161"/>
    </source>
</evidence>
<protein>
    <recommendedName>
        <fullName evidence="5">CRISPR type III-B/RAMP module-associated protein Cmr5</fullName>
    </recommendedName>
</protein>
<dbReference type="PATRIC" id="fig|483937.3.peg.6636"/>
<dbReference type="InterPro" id="IPR010160">
    <property type="entry name" value="CRISPR-assoc_prot_Cmr5"/>
</dbReference>
<keyword evidence="3" id="KW-0963">Cytoplasm</keyword>
<dbReference type="AlphaFoldDB" id="A0A132TPR3"/>
<evidence type="ECO:0000256" key="5">
    <source>
        <dbReference type="ARBA" id="ARBA00030001"/>
    </source>
</evidence>
<evidence type="ECO:0000313" key="6">
    <source>
        <dbReference type="EMBL" id="KWX73368.1"/>
    </source>
</evidence>
<evidence type="ECO:0000313" key="7">
    <source>
        <dbReference type="Proteomes" id="UP000070475"/>
    </source>
</evidence>